<keyword evidence="9 10" id="KW-0119">Carbohydrate metabolism</keyword>
<comment type="similarity">
    <text evidence="4 10">Belongs to the NAD(P)-dependent epimerase/dehydratase family.</text>
</comment>
<evidence type="ECO:0000256" key="2">
    <source>
        <dbReference type="ARBA" id="ARBA00001911"/>
    </source>
</evidence>
<dbReference type="InterPro" id="IPR001509">
    <property type="entry name" value="Epimerase_deHydtase"/>
</dbReference>
<evidence type="ECO:0000313" key="12">
    <source>
        <dbReference type="EMBL" id="KIA76961.1"/>
    </source>
</evidence>
<reference evidence="12 13" key="1">
    <citation type="journal article" date="2014" name="Mol. Biol. Evol.">
        <title>Massive expansion of Ubiquitination-related gene families within the Chlamydiae.</title>
        <authorList>
            <person name="Domman D."/>
            <person name="Collingro A."/>
            <person name="Lagkouvardos I."/>
            <person name="Gehre L."/>
            <person name="Weinmaier T."/>
            <person name="Rattei T."/>
            <person name="Subtil A."/>
            <person name="Horn M."/>
        </authorList>
    </citation>
    <scope>NUCLEOTIDE SEQUENCE [LARGE SCALE GENOMIC DNA]</scope>
    <source>
        <strain evidence="12 13">OEW1</strain>
    </source>
</reference>
<dbReference type="NCBIfam" id="TIGR01179">
    <property type="entry name" value="galE"/>
    <property type="match status" value="1"/>
</dbReference>
<comment type="caution">
    <text evidence="12">The sequence shown here is derived from an EMBL/GenBank/DDBJ whole genome shotgun (WGS) entry which is preliminary data.</text>
</comment>
<evidence type="ECO:0000256" key="10">
    <source>
        <dbReference type="RuleBase" id="RU366046"/>
    </source>
</evidence>
<dbReference type="AlphaFoldDB" id="A0A0C1BZU0"/>
<evidence type="ECO:0000256" key="7">
    <source>
        <dbReference type="ARBA" id="ARBA00023027"/>
    </source>
</evidence>
<evidence type="ECO:0000256" key="5">
    <source>
        <dbReference type="ARBA" id="ARBA00013189"/>
    </source>
</evidence>
<accession>A0A0C1BZU0</accession>
<name>A0A0C1BZU0_9BACT</name>
<dbReference type="EC" id="5.1.3.2" evidence="5 10"/>
<comment type="cofactor">
    <cofactor evidence="2 10">
        <name>NAD(+)</name>
        <dbReference type="ChEBI" id="CHEBI:57540"/>
    </cofactor>
</comment>
<dbReference type="Gene3D" id="3.90.25.10">
    <property type="entry name" value="UDP-galactose 4-epimerase, domain 1"/>
    <property type="match status" value="1"/>
</dbReference>
<dbReference type="SUPFAM" id="SSF51735">
    <property type="entry name" value="NAD(P)-binding Rossmann-fold domains"/>
    <property type="match status" value="1"/>
</dbReference>
<dbReference type="EMBL" id="JSAM01000098">
    <property type="protein sequence ID" value="KIA76961.1"/>
    <property type="molecule type" value="Genomic_DNA"/>
</dbReference>
<evidence type="ECO:0000256" key="1">
    <source>
        <dbReference type="ARBA" id="ARBA00000083"/>
    </source>
</evidence>
<evidence type="ECO:0000259" key="11">
    <source>
        <dbReference type="Pfam" id="PF01370"/>
    </source>
</evidence>
<comment type="pathway">
    <text evidence="3 10">Carbohydrate metabolism; galactose metabolism.</text>
</comment>
<dbReference type="PANTHER" id="PTHR43725">
    <property type="entry name" value="UDP-GLUCOSE 4-EPIMERASE"/>
    <property type="match status" value="1"/>
</dbReference>
<evidence type="ECO:0000256" key="3">
    <source>
        <dbReference type="ARBA" id="ARBA00004947"/>
    </source>
</evidence>
<dbReference type="CDD" id="cd05247">
    <property type="entry name" value="UDP_G4E_1_SDR_e"/>
    <property type="match status" value="1"/>
</dbReference>
<dbReference type="UniPathway" id="UPA00214"/>
<evidence type="ECO:0000313" key="13">
    <source>
        <dbReference type="Proteomes" id="UP000031307"/>
    </source>
</evidence>
<proteinExistence type="inferred from homology"/>
<dbReference type="PATRIC" id="fig|83552.4.peg.1915"/>
<keyword evidence="8 10" id="KW-0413">Isomerase</keyword>
<dbReference type="PANTHER" id="PTHR43725:SF53">
    <property type="entry name" value="UDP-ARABINOSE 4-EPIMERASE 1"/>
    <property type="match status" value="1"/>
</dbReference>
<dbReference type="InterPro" id="IPR036291">
    <property type="entry name" value="NAD(P)-bd_dom_sf"/>
</dbReference>
<dbReference type="GO" id="GO:0006012">
    <property type="term" value="P:galactose metabolic process"/>
    <property type="evidence" value="ECO:0007669"/>
    <property type="project" value="UniProtKB-UniPathway"/>
</dbReference>
<gene>
    <name evidence="12" type="primary">galE_2</name>
    <name evidence="12" type="ORF">DB43_HC00260</name>
</gene>
<dbReference type="Proteomes" id="UP000031307">
    <property type="component" value="Unassembled WGS sequence"/>
</dbReference>
<dbReference type="Pfam" id="PF01370">
    <property type="entry name" value="Epimerase"/>
    <property type="match status" value="1"/>
</dbReference>
<protein>
    <recommendedName>
        <fullName evidence="6 10">UDP-glucose 4-epimerase</fullName>
        <ecNumber evidence="5 10">5.1.3.2</ecNumber>
    </recommendedName>
</protein>
<dbReference type="Gene3D" id="3.40.50.720">
    <property type="entry name" value="NAD(P)-binding Rossmann-like Domain"/>
    <property type="match status" value="1"/>
</dbReference>
<evidence type="ECO:0000256" key="6">
    <source>
        <dbReference type="ARBA" id="ARBA00018569"/>
    </source>
</evidence>
<comment type="catalytic activity">
    <reaction evidence="1 10">
        <text>UDP-alpha-D-glucose = UDP-alpha-D-galactose</text>
        <dbReference type="Rhea" id="RHEA:22168"/>
        <dbReference type="ChEBI" id="CHEBI:58885"/>
        <dbReference type="ChEBI" id="CHEBI:66914"/>
        <dbReference type="EC" id="5.1.3.2"/>
    </reaction>
</comment>
<dbReference type="GO" id="GO:0003978">
    <property type="term" value="F:UDP-glucose 4-epimerase activity"/>
    <property type="evidence" value="ECO:0007669"/>
    <property type="project" value="UniProtKB-UniRule"/>
</dbReference>
<evidence type="ECO:0000256" key="4">
    <source>
        <dbReference type="ARBA" id="ARBA00007637"/>
    </source>
</evidence>
<keyword evidence="7 10" id="KW-0520">NAD</keyword>
<evidence type="ECO:0000256" key="9">
    <source>
        <dbReference type="ARBA" id="ARBA00023277"/>
    </source>
</evidence>
<evidence type="ECO:0000256" key="8">
    <source>
        <dbReference type="ARBA" id="ARBA00023235"/>
    </source>
</evidence>
<feature type="domain" description="NAD-dependent epimerase/dehydratase" evidence="11">
    <location>
        <begin position="13"/>
        <end position="261"/>
    </location>
</feature>
<dbReference type="InterPro" id="IPR005886">
    <property type="entry name" value="UDP_G4E"/>
</dbReference>
<organism evidence="12 13">
    <name type="scientific">Parachlamydia acanthamoebae</name>
    <dbReference type="NCBI Taxonomy" id="83552"/>
    <lineage>
        <taxon>Bacteria</taxon>
        <taxon>Pseudomonadati</taxon>
        <taxon>Chlamydiota</taxon>
        <taxon>Chlamydiia</taxon>
        <taxon>Parachlamydiales</taxon>
        <taxon>Parachlamydiaceae</taxon>
        <taxon>Parachlamydia</taxon>
    </lineage>
</organism>
<sequence length="330" mass="36589">MRQRRLHMGLKTVLVVGGAGFIGSHVNKMLHQAGYHTIVLDNLSTGTQLPVTRGTFLKGDLADRACLDFIFSSYPIDAVMHFAALIDVGESMHSPALYYRNNVANTLNLLEAMHKHQIPIFIFSSSAAIFGTPQTTFINEEHPCLPINPYGETKWIVEKMLRDFELAYGLKSTCLRYFNAAGGDPDGEIKNFKKKETNLIPLVLRSLKKPEGFISIFGTDYPTPDGTCIRDYIHVSDIGEAHILAMQQLFNGAPSDAYNLGNGQGFSVRQVIEKAETVTGFNVRVVEADRRPGDPAILVANADKAAQKLGWVPRYPDLEIMIEHAWLALN</sequence>
<comment type="subunit">
    <text evidence="10">Homodimer.</text>
</comment>